<dbReference type="EMBL" id="OY660880">
    <property type="protein sequence ID" value="CAJ1077850.1"/>
    <property type="molecule type" value="Genomic_DNA"/>
</dbReference>
<dbReference type="PANTHER" id="PTHR11461:SF191">
    <property type="entry name" value="PROTEIN Z-DEPENDENT PROTEASE INHIBITOR"/>
    <property type="match status" value="1"/>
</dbReference>
<dbReference type="InterPro" id="IPR042185">
    <property type="entry name" value="Serpin_sf_2"/>
</dbReference>
<dbReference type="PANTHER" id="PTHR11461">
    <property type="entry name" value="SERINE PROTEASE INHIBITOR, SERPIN"/>
    <property type="match status" value="1"/>
</dbReference>
<dbReference type="InterPro" id="IPR023796">
    <property type="entry name" value="Serpin_dom"/>
</dbReference>
<dbReference type="Proteomes" id="UP001178508">
    <property type="component" value="Chromosome 17"/>
</dbReference>
<feature type="domain" description="Serpin" evidence="3">
    <location>
        <begin position="39"/>
        <end position="392"/>
    </location>
</feature>
<organism evidence="4 5">
    <name type="scientific">Xyrichtys novacula</name>
    <name type="common">Pearly razorfish</name>
    <name type="synonym">Hemipteronotus novacula</name>
    <dbReference type="NCBI Taxonomy" id="13765"/>
    <lineage>
        <taxon>Eukaryota</taxon>
        <taxon>Metazoa</taxon>
        <taxon>Chordata</taxon>
        <taxon>Craniata</taxon>
        <taxon>Vertebrata</taxon>
        <taxon>Euteleostomi</taxon>
        <taxon>Actinopterygii</taxon>
        <taxon>Neopterygii</taxon>
        <taxon>Teleostei</taxon>
        <taxon>Neoteleostei</taxon>
        <taxon>Acanthomorphata</taxon>
        <taxon>Eupercaria</taxon>
        <taxon>Labriformes</taxon>
        <taxon>Labridae</taxon>
        <taxon>Xyrichtys</taxon>
    </lineage>
</organism>
<dbReference type="SUPFAM" id="SSF56574">
    <property type="entry name" value="Serpins"/>
    <property type="match status" value="1"/>
</dbReference>
<dbReference type="InterPro" id="IPR023795">
    <property type="entry name" value="Serpin_CS"/>
</dbReference>
<evidence type="ECO:0000256" key="2">
    <source>
        <dbReference type="SAM" id="SignalP"/>
    </source>
</evidence>
<dbReference type="Gene3D" id="2.30.39.10">
    <property type="entry name" value="Alpha-1-antitrypsin, domain 1"/>
    <property type="match status" value="1"/>
</dbReference>
<evidence type="ECO:0000313" key="4">
    <source>
        <dbReference type="EMBL" id="CAJ1077850.1"/>
    </source>
</evidence>
<feature type="signal peptide" evidence="2">
    <location>
        <begin position="1"/>
        <end position="20"/>
    </location>
</feature>
<dbReference type="Gene3D" id="3.30.497.10">
    <property type="entry name" value="Antithrombin, subunit I, domain 2"/>
    <property type="match status" value="1"/>
</dbReference>
<keyword evidence="2" id="KW-0732">Signal</keyword>
<gene>
    <name evidence="4" type="ORF">XNOV1_A003469</name>
</gene>
<dbReference type="GO" id="GO:0004867">
    <property type="term" value="F:serine-type endopeptidase inhibitor activity"/>
    <property type="evidence" value="ECO:0007669"/>
    <property type="project" value="InterPro"/>
</dbReference>
<name>A0AAV1GWX8_XYRNO</name>
<evidence type="ECO:0000259" key="3">
    <source>
        <dbReference type="SMART" id="SM00093"/>
    </source>
</evidence>
<protein>
    <submittedName>
        <fullName evidence="4">Serpin peptidase inhibitor, clade A (Alpha-1 antiproteinase, antitrypsin), member 10a</fullName>
    </submittedName>
</protein>
<dbReference type="SMART" id="SM00093">
    <property type="entry name" value="SERPIN"/>
    <property type="match status" value="1"/>
</dbReference>
<dbReference type="CDD" id="cd02055">
    <property type="entry name" value="serpinA10_PZI"/>
    <property type="match status" value="1"/>
</dbReference>
<comment type="similarity">
    <text evidence="1">Belongs to the serpin family.</text>
</comment>
<evidence type="ECO:0000256" key="1">
    <source>
        <dbReference type="RuleBase" id="RU000411"/>
    </source>
</evidence>
<keyword evidence="5" id="KW-1185">Reference proteome</keyword>
<dbReference type="GO" id="GO:0005615">
    <property type="term" value="C:extracellular space"/>
    <property type="evidence" value="ECO:0007669"/>
    <property type="project" value="InterPro"/>
</dbReference>
<dbReference type="Pfam" id="PF00079">
    <property type="entry name" value="Serpin"/>
    <property type="match status" value="1"/>
</dbReference>
<dbReference type="PROSITE" id="PS00284">
    <property type="entry name" value="SERPIN"/>
    <property type="match status" value="1"/>
</dbReference>
<sequence>MTHPIFLSMVGLAFVTLASSQAIDLSLQDLTNRNADFAARLYRTVSSRTDENVFLSPYTLSIGLSALLSTTSGPTQEQLLQGLSLNGLDPQGLPDLVQSLRTLVLQGGLAANMRLGVAIFPSQDFGLSSSYLDTVHTKFGGNAEILDYKVPQDAAETINRWAQDNTGGQIRELLTNLDPQTQLLLTTAATYQVRFNPSFNASETQDDRFFVDKYHVVMVPMMFRADKYFLAYDPSLQCGVLKLPMSDGAAMLVVLPDEDVDITTVEEDLTGEKIRAWIRQLKKTKLEVQLPRFLLERSYTLRDALKNLGVTQVFQDDAEIINMGGATGPKVTEVYHKSVMAVDENTDGVTPGGAVNAFTTLPPRLTINRPFIFVIYQQTSSSVLFMGRVTDPTKK</sequence>
<accession>A0AAV1GWX8</accession>
<feature type="chain" id="PRO_5043841520" evidence="2">
    <location>
        <begin position="21"/>
        <end position="395"/>
    </location>
</feature>
<dbReference type="GO" id="GO:0007596">
    <property type="term" value="P:blood coagulation"/>
    <property type="evidence" value="ECO:0007669"/>
    <property type="project" value="InterPro"/>
</dbReference>
<evidence type="ECO:0000313" key="5">
    <source>
        <dbReference type="Proteomes" id="UP001178508"/>
    </source>
</evidence>
<dbReference type="InterPro" id="IPR000215">
    <property type="entry name" value="Serpin_fam"/>
</dbReference>
<dbReference type="AlphaFoldDB" id="A0AAV1GWX8"/>
<dbReference type="InterPro" id="IPR036186">
    <property type="entry name" value="Serpin_sf"/>
</dbReference>
<dbReference type="InterPro" id="IPR033835">
    <property type="entry name" value="PZI_serpin_dom"/>
</dbReference>
<dbReference type="InterPro" id="IPR042178">
    <property type="entry name" value="Serpin_sf_1"/>
</dbReference>
<proteinExistence type="inferred from homology"/>
<reference evidence="4" key="1">
    <citation type="submission" date="2023-08" db="EMBL/GenBank/DDBJ databases">
        <authorList>
            <person name="Alioto T."/>
            <person name="Alioto T."/>
            <person name="Gomez Garrido J."/>
        </authorList>
    </citation>
    <scope>NUCLEOTIDE SEQUENCE</scope>
</reference>